<sequence length="358" mass="37721">MKLRALAAVLALALALTAAGCHTSTPDAVGTVGGVEISSGLYLLAQFDAYQSAAQYAGDGQDPADVKAFLAETITPDGGEAVTVSDYVADETLNDLRRFAAVETRFAELGQELSPAYADQAEQYTSQLVENYGELYAANGIGEESLRRYEENLFKQAALVELLYGENGETPLTDEELTDHLENGMLFVRYVTVPLYNATTFAFADQAQADEMRALAEKAAAASTPDTFDEVMAQALPGICAVLDSELTAEDAAAQIGSSFLTSSDLDSSFSAEAADALRALQVGQTAVVDYGSLSLLAAMRLDPLETMTLDEARSTVLADLGTARVEEDMAALGESLAADLDGSAMAKLPAGRIKMSV</sequence>
<protein>
    <submittedName>
        <fullName evidence="2">Foldase</fullName>
    </submittedName>
</protein>
<evidence type="ECO:0000256" key="1">
    <source>
        <dbReference type="SAM" id="SignalP"/>
    </source>
</evidence>
<organism evidence="2 3">
    <name type="scientific">Candidatus Faecalibacterium faecipullorum</name>
    <dbReference type="NCBI Taxonomy" id="2838578"/>
    <lineage>
        <taxon>Bacteria</taxon>
        <taxon>Bacillati</taxon>
        <taxon>Bacillota</taxon>
        <taxon>Clostridia</taxon>
        <taxon>Eubacteriales</taxon>
        <taxon>Oscillospiraceae</taxon>
        <taxon>Faecalibacterium</taxon>
    </lineage>
</organism>
<feature type="chain" id="PRO_5039118053" evidence="1">
    <location>
        <begin position="19"/>
        <end position="358"/>
    </location>
</feature>
<proteinExistence type="predicted"/>
<dbReference type="PROSITE" id="PS51257">
    <property type="entry name" value="PROKAR_LIPOPROTEIN"/>
    <property type="match status" value="1"/>
</dbReference>
<dbReference type="Proteomes" id="UP000824211">
    <property type="component" value="Unassembled WGS sequence"/>
</dbReference>
<keyword evidence="1" id="KW-0732">Signal</keyword>
<dbReference type="EMBL" id="DWXX01000137">
    <property type="protein sequence ID" value="HJB59511.1"/>
    <property type="molecule type" value="Genomic_DNA"/>
</dbReference>
<reference evidence="2" key="1">
    <citation type="journal article" date="2021" name="PeerJ">
        <title>Extensive microbial diversity within the chicken gut microbiome revealed by metagenomics and culture.</title>
        <authorList>
            <person name="Gilroy R."/>
            <person name="Ravi A."/>
            <person name="Getino M."/>
            <person name="Pursley I."/>
            <person name="Horton D.L."/>
            <person name="Alikhan N.F."/>
            <person name="Baker D."/>
            <person name="Gharbi K."/>
            <person name="Hall N."/>
            <person name="Watson M."/>
            <person name="Adriaenssens E.M."/>
            <person name="Foster-Nyarko E."/>
            <person name="Jarju S."/>
            <person name="Secka A."/>
            <person name="Antonio M."/>
            <person name="Oren A."/>
            <person name="Chaudhuri R.R."/>
            <person name="La Ragione R."/>
            <person name="Hildebrand F."/>
            <person name="Pallen M.J."/>
        </authorList>
    </citation>
    <scope>NUCLEOTIDE SEQUENCE</scope>
    <source>
        <strain evidence="2">ChiHjej9B8-13557</strain>
    </source>
</reference>
<reference evidence="2" key="2">
    <citation type="submission" date="2021-04" db="EMBL/GenBank/DDBJ databases">
        <authorList>
            <person name="Gilroy R."/>
        </authorList>
    </citation>
    <scope>NUCLEOTIDE SEQUENCE</scope>
    <source>
        <strain evidence="2">ChiHjej9B8-13557</strain>
    </source>
</reference>
<gene>
    <name evidence="2" type="ORF">H9771_07660</name>
</gene>
<feature type="signal peptide" evidence="1">
    <location>
        <begin position="1"/>
        <end position="18"/>
    </location>
</feature>
<accession>A0A9D2MEZ0</accession>
<evidence type="ECO:0000313" key="2">
    <source>
        <dbReference type="EMBL" id="HJB59511.1"/>
    </source>
</evidence>
<dbReference type="AlphaFoldDB" id="A0A9D2MEZ0"/>
<evidence type="ECO:0000313" key="3">
    <source>
        <dbReference type="Proteomes" id="UP000824211"/>
    </source>
</evidence>
<comment type="caution">
    <text evidence="2">The sequence shown here is derived from an EMBL/GenBank/DDBJ whole genome shotgun (WGS) entry which is preliminary data.</text>
</comment>
<name>A0A9D2MEZ0_9FIRM</name>